<dbReference type="PANTHER" id="PTHR13318">
    <property type="entry name" value="PARTNER OF PAIRED, ISOFORM B-RELATED"/>
    <property type="match status" value="1"/>
</dbReference>
<organism evidence="1 2">
    <name type="scientific">Acanthamoeba castellanii (strain ATCC 30010 / Neff)</name>
    <dbReference type="NCBI Taxonomy" id="1257118"/>
    <lineage>
        <taxon>Eukaryota</taxon>
        <taxon>Amoebozoa</taxon>
        <taxon>Discosea</taxon>
        <taxon>Longamoebia</taxon>
        <taxon>Centramoebida</taxon>
        <taxon>Acanthamoebidae</taxon>
        <taxon>Acanthamoeba</taxon>
    </lineage>
</organism>
<dbReference type="Proteomes" id="UP000011083">
    <property type="component" value="Unassembled WGS sequence"/>
</dbReference>
<dbReference type="SUPFAM" id="SSF52058">
    <property type="entry name" value="L domain-like"/>
    <property type="match status" value="1"/>
</dbReference>
<dbReference type="Gene3D" id="3.80.10.10">
    <property type="entry name" value="Ribonuclease Inhibitor"/>
    <property type="match status" value="2"/>
</dbReference>
<dbReference type="InterPro" id="IPR032675">
    <property type="entry name" value="LRR_dom_sf"/>
</dbReference>
<dbReference type="VEuPathDB" id="AmoebaDB:ACA1_065880"/>
<dbReference type="GO" id="GO:0031146">
    <property type="term" value="P:SCF-dependent proteasomal ubiquitin-dependent protein catabolic process"/>
    <property type="evidence" value="ECO:0007669"/>
    <property type="project" value="TreeGrafter"/>
</dbReference>
<evidence type="ECO:0000313" key="2">
    <source>
        <dbReference type="Proteomes" id="UP000011083"/>
    </source>
</evidence>
<sequence>METEGGSPLWLQDIAQRFVGLITHRQLLHDWTLAFIASCLVGLSSLDLSDATYLSLESLIKTASRWESLRQLSTFRRPAMHLEELNLSQCVAITNDALVHLSRFPRRALGGGWQSLDVSNNCAINDKFLASVVLPGDDSTSRGLAELELLDLQRTRVTAAGLAQFIRAGTQRALTVKLESIDCLKLAPDVLRLARSANSASVDLFQAILPASELTFAPCEHGDELVDELESPYQRLLSPDTAELKLFSSNPSSQRADQARDVLRKASRVSRLQLCPTLMDYSLSGVLAQFQCLNKLALCRTVPVHRLDLGWTSPLDHSGALSSLSALSLSSVGLNCRTLAEIERLPGLTSLSITRIPISLSDDDASAIARVIGDVIGSLSRLCKLKLGPWNISGGHANLEIGLVVRRPRLRTLSVIGKTFNVLAVECPSLTRCSLLDCWHPDSNAVGDDHLVSFHDPAFVARLPRMRRFHLRHSEVPATFVERALRQWPRLTHLDLRGFAIVDMPLAAAFAHGGHALTSLHLSDWDLRGEFAAFHALVARCTRLEALSLRDAEGFRVEALESRCLRSLTIAFVYDLGSELRLPGLPNLERLSVDAFDVYSLHRLVITDKPRLVELRVPRSCGLREITVANAPLLCSVNVEAPLLDTLRVSGCPLLRSLAISHCERLCTLDGVECPSLRVLELQNMRHLKAAQARELVQQRFPLLDDLRGGENGQVSSERRSRQSARWSVSSGPFLTCERYVRMCAKNFLPATDLRTYEFGVGRTHVQSQQPFPDV</sequence>
<dbReference type="OrthoDB" id="550575at2759"/>
<dbReference type="GeneID" id="14917997"/>
<dbReference type="RefSeq" id="XP_004339780.1">
    <property type="nucleotide sequence ID" value="XM_004339732.1"/>
</dbReference>
<dbReference type="AlphaFoldDB" id="L8GXU6"/>
<dbReference type="PANTHER" id="PTHR13318:SF190">
    <property type="entry name" value="PARTNER OF PAIRED, ISOFORM B"/>
    <property type="match status" value="1"/>
</dbReference>
<dbReference type="EMBL" id="KB007974">
    <property type="protein sequence ID" value="ELR17767.1"/>
    <property type="molecule type" value="Genomic_DNA"/>
</dbReference>
<dbReference type="SUPFAM" id="SSF52047">
    <property type="entry name" value="RNI-like"/>
    <property type="match status" value="1"/>
</dbReference>
<reference evidence="1 2" key="1">
    <citation type="journal article" date="2013" name="Genome Biol.">
        <title>Genome of Acanthamoeba castellanii highlights extensive lateral gene transfer and early evolution of tyrosine kinase signaling.</title>
        <authorList>
            <person name="Clarke M."/>
            <person name="Lohan A.J."/>
            <person name="Liu B."/>
            <person name="Lagkouvardos I."/>
            <person name="Roy S."/>
            <person name="Zafar N."/>
            <person name="Bertelli C."/>
            <person name="Schilde C."/>
            <person name="Kianianmomeni A."/>
            <person name="Burglin T.R."/>
            <person name="Frech C."/>
            <person name="Turcotte B."/>
            <person name="Kopec K.O."/>
            <person name="Synnott J.M."/>
            <person name="Choo C."/>
            <person name="Paponov I."/>
            <person name="Finkler A."/>
            <person name="Soon Heng Tan C."/>
            <person name="Hutchins A.P."/>
            <person name="Weinmeier T."/>
            <person name="Rattei T."/>
            <person name="Chu J.S."/>
            <person name="Gimenez G."/>
            <person name="Irimia M."/>
            <person name="Rigden D.J."/>
            <person name="Fitzpatrick D.A."/>
            <person name="Lorenzo-Morales J."/>
            <person name="Bateman A."/>
            <person name="Chiu C.H."/>
            <person name="Tang P."/>
            <person name="Hegemann P."/>
            <person name="Fromm H."/>
            <person name="Raoult D."/>
            <person name="Greub G."/>
            <person name="Miranda-Saavedra D."/>
            <person name="Chen N."/>
            <person name="Nash P."/>
            <person name="Ginger M.L."/>
            <person name="Horn M."/>
            <person name="Schaap P."/>
            <person name="Caler L."/>
            <person name="Loftus B."/>
        </authorList>
    </citation>
    <scope>NUCLEOTIDE SEQUENCE [LARGE SCALE GENOMIC DNA]</scope>
    <source>
        <strain evidence="1 2">Neff</strain>
    </source>
</reference>
<proteinExistence type="predicted"/>
<dbReference type="STRING" id="1257118.L8GXU6"/>
<dbReference type="GO" id="GO:0019005">
    <property type="term" value="C:SCF ubiquitin ligase complex"/>
    <property type="evidence" value="ECO:0007669"/>
    <property type="project" value="TreeGrafter"/>
</dbReference>
<accession>L8GXU6</accession>
<dbReference type="KEGG" id="acan:ACA1_065880"/>
<keyword evidence="2" id="KW-1185">Reference proteome</keyword>
<protein>
    <submittedName>
        <fullName evidence="1">Leucine rich repeat domain containing protein</fullName>
    </submittedName>
</protein>
<evidence type="ECO:0000313" key="1">
    <source>
        <dbReference type="EMBL" id="ELR17767.1"/>
    </source>
</evidence>
<gene>
    <name evidence="1" type="ORF">ACA1_065880</name>
</gene>
<name>L8GXU6_ACACF</name>